<keyword evidence="2" id="KW-1185">Reference proteome</keyword>
<organism evidence="1 2">
    <name type="scientific">Bacillus weihaiensis</name>
    <dbReference type="NCBI Taxonomy" id="1547283"/>
    <lineage>
        <taxon>Bacteria</taxon>
        <taxon>Bacillati</taxon>
        <taxon>Bacillota</taxon>
        <taxon>Bacilli</taxon>
        <taxon>Bacillales</taxon>
        <taxon>Bacillaceae</taxon>
        <taxon>Bacillus</taxon>
    </lineage>
</organism>
<accession>A0A1L3MVE7</accession>
<evidence type="ECO:0000313" key="1">
    <source>
        <dbReference type="EMBL" id="APH06325.1"/>
    </source>
</evidence>
<dbReference type="Proteomes" id="UP000181936">
    <property type="component" value="Chromosome"/>
</dbReference>
<evidence type="ECO:0000313" key="2">
    <source>
        <dbReference type="Proteomes" id="UP000181936"/>
    </source>
</evidence>
<dbReference type="AlphaFoldDB" id="A0A1L3MVE7"/>
<dbReference type="InterPro" id="IPR049585">
    <property type="entry name" value="CdiI_EcoliA0-like"/>
</dbReference>
<dbReference type="OrthoDB" id="6565706at2"/>
<name>A0A1L3MVE7_9BACI</name>
<dbReference type="RefSeq" id="WP_072581125.1">
    <property type="nucleotide sequence ID" value="NZ_CP016020.1"/>
</dbReference>
<dbReference type="CDD" id="cd20693">
    <property type="entry name" value="CdiI_EcoliA0-like"/>
    <property type="match status" value="1"/>
</dbReference>
<proteinExistence type="predicted"/>
<dbReference type="Pfam" id="PF24172">
    <property type="entry name" value="CdiI_ImmP"/>
    <property type="match status" value="1"/>
</dbReference>
<sequence length="132" mass="15308">MTLFQECVEALGPNIIILTVEETTDYLEELCTYYPITSWGRIDWDKISNRRTIIEKDDLNDWFNENNISTLDVTILWNYTESPGIKTNLHDALQVLDHVTAVGSDTFMYNLEVGYVIEFYHEGEVTIGFNKC</sequence>
<protein>
    <submittedName>
        <fullName evidence="1">Uncharacterized protein</fullName>
    </submittedName>
</protein>
<dbReference type="KEGG" id="bwh:A9C19_17190"/>
<gene>
    <name evidence="1" type="ORF">A9C19_17190</name>
</gene>
<reference evidence="1 2" key="1">
    <citation type="journal article" date="2016" name="Sci. Rep.">
        <title>Complete genome sequence and transcriptomic analysis of a novel marine strain Bacillus weihaiensis reveals the mechanism of brown algae degradation.</title>
        <authorList>
            <person name="Zhu Y."/>
            <person name="Chen P."/>
            <person name="Bao Y."/>
            <person name="Men Y."/>
            <person name="Zeng Y."/>
            <person name="Yang J."/>
            <person name="Sun J."/>
            <person name="Sun Y."/>
        </authorList>
    </citation>
    <scope>NUCLEOTIDE SEQUENCE [LARGE SCALE GENOMIC DNA]</scope>
    <source>
        <strain evidence="1 2">Alg07</strain>
    </source>
</reference>
<dbReference type="EMBL" id="CP016020">
    <property type="protein sequence ID" value="APH06325.1"/>
    <property type="molecule type" value="Genomic_DNA"/>
</dbReference>